<evidence type="ECO:0000313" key="3">
    <source>
        <dbReference type="Proteomes" id="UP000501802"/>
    </source>
</evidence>
<dbReference type="Gene3D" id="3.10.450.50">
    <property type="match status" value="1"/>
</dbReference>
<organism evidence="2 3">
    <name type="scientific">Spirosoma aureum</name>
    <dbReference type="NCBI Taxonomy" id="2692134"/>
    <lineage>
        <taxon>Bacteria</taxon>
        <taxon>Pseudomonadati</taxon>
        <taxon>Bacteroidota</taxon>
        <taxon>Cytophagia</taxon>
        <taxon>Cytophagales</taxon>
        <taxon>Cytophagaceae</taxon>
        <taxon>Spirosoma</taxon>
    </lineage>
</organism>
<dbReference type="RefSeq" id="WP_167216621.1">
    <property type="nucleotide sequence ID" value="NZ_CP050063.1"/>
</dbReference>
<dbReference type="EMBL" id="CP050063">
    <property type="protein sequence ID" value="QIP16586.1"/>
    <property type="molecule type" value="Genomic_DNA"/>
</dbReference>
<name>A0A6G9AW62_9BACT</name>
<dbReference type="SUPFAM" id="SSF54427">
    <property type="entry name" value="NTF2-like"/>
    <property type="match status" value="1"/>
</dbReference>
<keyword evidence="3" id="KW-1185">Reference proteome</keyword>
<dbReference type="InterPro" id="IPR027843">
    <property type="entry name" value="DUF4440"/>
</dbReference>
<sequence length="122" mass="13510">MSTLEEIQLVEQRLREAMLGSNIEELDALLSDELLVTGPDGKLVGKADDLAAHRTGIVRIESMVPQETIIKILPETAVVFALMAMQGFIQDQAFAGLYRYTRVWSRQTGNWQIVAAHISPAT</sequence>
<dbReference type="Pfam" id="PF14534">
    <property type="entry name" value="DUF4440"/>
    <property type="match status" value="1"/>
</dbReference>
<protein>
    <submittedName>
        <fullName evidence="2">Nuclear transport factor 2 family protein</fullName>
    </submittedName>
</protein>
<dbReference type="Proteomes" id="UP000501802">
    <property type="component" value="Chromosome"/>
</dbReference>
<dbReference type="KEGG" id="spib:G8759_30070"/>
<dbReference type="AlphaFoldDB" id="A0A6G9AW62"/>
<evidence type="ECO:0000259" key="1">
    <source>
        <dbReference type="Pfam" id="PF14534"/>
    </source>
</evidence>
<accession>A0A6G9AW62</accession>
<dbReference type="InterPro" id="IPR032710">
    <property type="entry name" value="NTF2-like_dom_sf"/>
</dbReference>
<feature type="domain" description="DUF4440" evidence="1">
    <location>
        <begin position="7"/>
        <end position="113"/>
    </location>
</feature>
<evidence type="ECO:0000313" key="2">
    <source>
        <dbReference type="EMBL" id="QIP16586.1"/>
    </source>
</evidence>
<gene>
    <name evidence="2" type="ORF">G8759_30070</name>
</gene>
<proteinExistence type="predicted"/>
<reference evidence="2 3" key="1">
    <citation type="submission" date="2020-03" db="EMBL/GenBank/DDBJ databases">
        <authorList>
            <person name="Kim M.K."/>
        </authorList>
    </citation>
    <scope>NUCLEOTIDE SEQUENCE [LARGE SCALE GENOMIC DNA]</scope>
    <source>
        <strain evidence="2 3">BT328</strain>
    </source>
</reference>